<dbReference type="GO" id="GO:0009253">
    <property type="term" value="P:peptidoglycan catabolic process"/>
    <property type="evidence" value="ECO:0007669"/>
    <property type="project" value="TreeGrafter"/>
</dbReference>
<evidence type="ECO:0000256" key="1">
    <source>
        <dbReference type="ARBA" id="ARBA00001420"/>
    </source>
</evidence>
<evidence type="ECO:0000256" key="2">
    <source>
        <dbReference type="ARBA" id="ARBA00012587"/>
    </source>
</evidence>
<dbReference type="PIRSF" id="PIRSF019422">
    <property type="entry name" value="MltA"/>
    <property type="match status" value="1"/>
</dbReference>
<evidence type="ECO:0000256" key="5">
    <source>
        <dbReference type="ARBA" id="ARBA00030918"/>
    </source>
</evidence>
<evidence type="ECO:0000259" key="6">
    <source>
        <dbReference type="SMART" id="SM00925"/>
    </source>
</evidence>
<dbReference type="SMART" id="SM00925">
    <property type="entry name" value="MltA"/>
    <property type="match status" value="1"/>
</dbReference>
<keyword evidence="8" id="KW-1185">Reference proteome</keyword>
<dbReference type="CDD" id="cd14668">
    <property type="entry name" value="mlta_B"/>
    <property type="match status" value="1"/>
</dbReference>
<dbReference type="GO" id="GO:0008933">
    <property type="term" value="F:peptidoglycan lytic transglycosylase activity"/>
    <property type="evidence" value="ECO:0007669"/>
    <property type="project" value="TreeGrafter"/>
</dbReference>
<evidence type="ECO:0000256" key="3">
    <source>
        <dbReference type="ARBA" id="ARBA00023239"/>
    </source>
</evidence>
<dbReference type="GO" id="GO:0019867">
    <property type="term" value="C:outer membrane"/>
    <property type="evidence" value="ECO:0007669"/>
    <property type="project" value="InterPro"/>
</dbReference>
<keyword evidence="4" id="KW-0961">Cell wall biogenesis/degradation</keyword>
<dbReference type="Gene3D" id="2.40.40.10">
    <property type="entry name" value="RlpA-like domain"/>
    <property type="match status" value="1"/>
</dbReference>
<dbReference type="GO" id="GO:0009254">
    <property type="term" value="P:peptidoglycan turnover"/>
    <property type="evidence" value="ECO:0007669"/>
    <property type="project" value="InterPro"/>
</dbReference>
<gene>
    <name evidence="7" type="ORF">ACELLULO517_02510</name>
</gene>
<protein>
    <recommendedName>
        <fullName evidence="2">peptidoglycan lytic exotransglycosylase</fullName>
        <ecNumber evidence="2">4.2.2.n1</ecNumber>
    </recommendedName>
    <alternativeName>
        <fullName evidence="5">Murein hydrolase A</fullName>
    </alternativeName>
</protein>
<dbReference type="CDD" id="cd14485">
    <property type="entry name" value="mltA_like_LT_A"/>
    <property type="match status" value="1"/>
</dbReference>
<organism evidence="7 8">
    <name type="scientific">Acidisoma cellulosilyticum</name>
    <dbReference type="NCBI Taxonomy" id="2802395"/>
    <lineage>
        <taxon>Bacteria</taxon>
        <taxon>Pseudomonadati</taxon>
        <taxon>Pseudomonadota</taxon>
        <taxon>Alphaproteobacteria</taxon>
        <taxon>Acetobacterales</taxon>
        <taxon>Acidocellaceae</taxon>
        <taxon>Acidisoma</taxon>
    </lineage>
</organism>
<dbReference type="Proteomes" id="UP000721844">
    <property type="component" value="Unassembled WGS sequence"/>
</dbReference>
<dbReference type="Pfam" id="PF03562">
    <property type="entry name" value="MltA"/>
    <property type="match status" value="1"/>
</dbReference>
<feature type="domain" description="Lytic transglycosylase MltA" evidence="6">
    <location>
        <begin position="129"/>
        <end position="287"/>
    </location>
</feature>
<accession>A0A964E265</accession>
<reference evidence="7 8" key="1">
    <citation type="journal article" date="2021" name="Microorganisms">
        <title>Acidisoma silvae sp. nov. and Acidisomacellulosilytica sp. nov., Two Acidophilic Bacteria Isolated from Decaying Wood, Hydrolyzing Cellulose and Producing Poly-3-hydroxybutyrate.</title>
        <authorList>
            <person name="Mieszkin S."/>
            <person name="Pouder E."/>
            <person name="Uroz S."/>
            <person name="Simon-Colin C."/>
            <person name="Alain K."/>
        </authorList>
    </citation>
    <scope>NUCLEOTIDE SEQUENCE [LARGE SCALE GENOMIC DNA]</scope>
    <source>
        <strain evidence="7 8">HW T5.17</strain>
    </source>
</reference>
<dbReference type="GO" id="GO:0071555">
    <property type="term" value="P:cell wall organization"/>
    <property type="evidence" value="ECO:0007669"/>
    <property type="project" value="UniProtKB-KW"/>
</dbReference>
<dbReference type="RefSeq" id="WP_227305580.1">
    <property type="nucleotide sequence ID" value="NZ_JAESVA010000001.1"/>
</dbReference>
<dbReference type="InterPro" id="IPR036908">
    <property type="entry name" value="RlpA-like_sf"/>
</dbReference>
<evidence type="ECO:0000313" key="7">
    <source>
        <dbReference type="EMBL" id="MCB8879091.1"/>
    </source>
</evidence>
<comment type="caution">
    <text evidence="7">The sequence shown here is derived from an EMBL/GenBank/DDBJ whole genome shotgun (WGS) entry which is preliminary data.</text>
</comment>
<dbReference type="Gene3D" id="2.40.240.50">
    <property type="entry name" value="Barwin-like endoglucanases"/>
    <property type="match status" value="1"/>
</dbReference>
<name>A0A964E265_9PROT</name>
<dbReference type="PANTHER" id="PTHR30124:SF0">
    <property type="entry name" value="MEMBRANE-BOUND LYTIC MUREIN TRANSGLYCOSYLASE A"/>
    <property type="match status" value="1"/>
</dbReference>
<dbReference type="InterPro" id="IPR005300">
    <property type="entry name" value="MltA_B"/>
</dbReference>
<dbReference type="EC" id="4.2.2.n1" evidence="2"/>
<dbReference type="EMBL" id="JAESVA010000001">
    <property type="protein sequence ID" value="MCB8879091.1"/>
    <property type="molecule type" value="Genomic_DNA"/>
</dbReference>
<evidence type="ECO:0000256" key="4">
    <source>
        <dbReference type="ARBA" id="ARBA00023316"/>
    </source>
</evidence>
<proteinExistence type="predicted"/>
<sequence length="404" mass="41659">MLAGVSLAALSACALPSGSTTGSATFQPVSMSQLPGWPAAKPSQALAAFVASCQRIQYFPPDQALGGSGVAASLGGKAALWGGVCSAAKSVPPADDGGARNFFQTYFQPYLVTQGGSSAAKITGYYEPEVQGSATRDANDQTPLLGLPPDLVTIDLGAFDPAKAAGKTAIGRLDGNHVVPYFDRFQIENGALNPDDLAIAWVADPVDAFFLQIEGSGRIDLPDGSIMRVTYAGKNGRPYVPIGRIMVQQKLLAPNDVTEQSIRAWLEAHPERARAIMDANPSYVFFRTAPQLPDGAGPPGALGVSLTPGSSIAVDRRYLPLGAPVWMVTTDPVTHAPLEQMTVAQDLGSAITGPLRADLFFGSGSKASVGAGAMNAAGQLYVLLPRPVSSSEGASSDSAAAPSS</sequence>
<comment type="catalytic activity">
    <reaction evidence="1">
        <text>Exolytic cleavage of the (1-&gt;4)-beta-glycosidic linkage between N-acetylmuramic acid (MurNAc) and N-acetylglucosamine (GlcNAc) residues in peptidoglycan, from either the reducing or the non-reducing ends of the peptidoglycan chains, with concomitant formation of a 1,6-anhydrobond in the MurNAc residue.</text>
        <dbReference type="EC" id="4.2.2.n1"/>
    </reaction>
</comment>
<dbReference type="InterPro" id="IPR026044">
    <property type="entry name" value="MltA"/>
</dbReference>
<dbReference type="InterPro" id="IPR010611">
    <property type="entry name" value="3D_dom"/>
</dbReference>
<dbReference type="Pfam" id="PF06725">
    <property type="entry name" value="3D"/>
    <property type="match status" value="1"/>
</dbReference>
<dbReference type="GO" id="GO:0004553">
    <property type="term" value="F:hydrolase activity, hydrolyzing O-glycosyl compounds"/>
    <property type="evidence" value="ECO:0007669"/>
    <property type="project" value="InterPro"/>
</dbReference>
<dbReference type="PANTHER" id="PTHR30124">
    <property type="entry name" value="MEMBRANE-BOUND LYTIC MUREIN TRANSGLYCOSYLASE A"/>
    <property type="match status" value="1"/>
</dbReference>
<keyword evidence="3" id="KW-0456">Lyase</keyword>
<evidence type="ECO:0000313" key="8">
    <source>
        <dbReference type="Proteomes" id="UP000721844"/>
    </source>
</evidence>
<dbReference type="AlphaFoldDB" id="A0A964E265"/>
<dbReference type="SUPFAM" id="SSF50685">
    <property type="entry name" value="Barwin-like endoglucanases"/>
    <property type="match status" value="1"/>
</dbReference>